<dbReference type="InterPro" id="IPR008927">
    <property type="entry name" value="6-PGluconate_DH-like_C_sf"/>
</dbReference>
<feature type="domain" description="3-hydroxyacyl-CoA dehydrogenase C-terminal" evidence="3">
    <location>
        <begin position="187"/>
        <end position="243"/>
    </location>
</feature>
<evidence type="ECO:0000259" key="4">
    <source>
        <dbReference type="Pfam" id="PF02737"/>
    </source>
</evidence>
<accession>A0A2M8J766</accession>
<dbReference type="PANTHER" id="PTHR48075">
    <property type="entry name" value="3-HYDROXYACYL-COA DEHYDROGENASE FAMILY PROTEIN"/>
    <property type="match status" value="1"/>
</dbReference>
<evidence type="ECO:0000313" key="5">
    <source>
        <dbReference type="EMBL" id="PJE38628.1"/>
    </source>
</evidence>
<dbReference type="EMBL" id="PGTB01000001">
    <property type="protein sequence ID" value="PJE38628.1"/>
    <property type="molecule type" value="Genomic_DNA"/>
</dbReference>
<comment type="similarity">
    <text evidence="1">Belongs to the 3-hydroxyacyl-CoA dehydrogenase family.</text>
</comment>
<dbReference type="Gene3D" id="3.40.50.720">
    <property type="entry name" value="NAD(P)-binding Rossmann-like Domain"/>
    <property type="match status" value="1"/>
</dbReference>
<feature type="domain" description="3-hydroxyacyl-CoA dehydrogenase NAD binding" evidence="4">
    <location>
        <begin position="5"/>
        <end position="182"/>
    </location>
</feature>
<keyword evidence="6" id="KW-1185">Reference proteome</keyword>
<keyword evidence="2" id="KW-0560">Oxidoreductase</keyword>
<evidence type="ECO:0000259" key="3">
    <source>
        <dbReference type="Pfam" id="PF00725"/>
    </source>
</evidence>
<dbReference type="InterPro" id="IPR006176">
    <property type="entry name" value="3-OHacyl-CoA_DH_NAD-bd"/>
</dbReference>
<organism evidence="5 6">
    <name type="scientific">Pseudooceanicola lipolyticus</name>
    <dbReference type="NCBI Taxonomy" id="2029104"/>
    <lineage>
        <taxon>Bacteria</taxon>
        <taxon>Pseudomonadati</taxon>
        <taxon>Pseudomonadota</taxon>
        <taxon>Alphaproteobacteria</taxon>
        <taxon>Rhodobacterales</taxon>
        <taxon>Paracoccaceae</taxon>
        <taxon>Pseudooceanicola</taxon>
    </lineage>
</organism>
<dbReference type="SUPFAM" id="SSF51735">
    <property type="entry name" value="NAD(P)-binding Rossmann-fold domains"/>
    <property type="match status" value="1"/>
</dbReference>
<gene>
    <name evidence="5" type="ORF">CVM52_00430</name>
</gene>
<dbReference type="Pfam" id="PF00725">
    <property type="entry name" value="3HCDH"/>
    <property type="match status" value="1"/>
</dbReference>
<evidence type="ECO:0000256" key="1">
    <source>
        <dbReference type="ARBA" id="ARBA00009463"/>
    </source>
</evidence>
<protein>
    <submittedName>
        <fullName evidence="5">3-hydroxybutyryl-CoA dehydrogenase</fullName>
    </submittedName>
</protein>
<dbReference type="GO" id="GO:0050104">
    <property type="term" value="F:L-gulonate 3-dehydrogenase activity"/>
    <property type="evidence" value="ECO:0007669"/>
    <property type="project" value="TreeGrafter"/>
</dbReference>
<dbReference type="OrthoDB" id="9803287at2"/>
<dbReference type="InterPro" id="IPR013328">
    <property type="entry name" value="6PGD_dom2"/>
</dbReference>
<dbReference type="Proteomes" id="UP000231553">
    <property type="component" value="Unassembled WGS sequence"/>
</dbReference>
<proteinExistence type="inferred from homology"/>
<evidence type="ECO:0000256" key="2">
    <source>
        <dbReference type="ARBA" id="ARBA00023002"/>
    </source>
</evidence>
<dbReference type="Pfam" id="PF02737">
    <property type="entry name" value="3HCDH_N"/>
    <property type="match status" value="1"/>
</dbReference>
<dbReference type="GO" id="GO:0070403">
    <property type="term" value="F:NAD+ binding"/>
    <property type="evidence" value="ECO:0007669"/>
    <property type="project" value="InterPro"/>
</dbReference>
<dbReference type="AlphaFoldDB" id="A0A2M8J766"/>
<evidence type="ECO:0000313" key="6">
    <source>
        <dbReference type="Proteomes" id="UP000231553"/>
    </source>
</evidence>
<dbReference type="RefSeq" id="WP_100160757.1">
    <property type="nucleotide sequence ID" value="NZ_PGTB01000001.1"/>
</dbReference>
<sequence>MTRAVACIGTGTVGSAWAAVYARAGYQVRLFDAMPGTVEDFALPRIGRTLADLAAARPTGESVESILARITPSETLAEAVDGVEAVQESVREDLGIKRALFAEIGAAVPEDALLMSSTSALPGSQFLRDVPNPGRALVAHPVNPPSHIPLVELCGTGETTEGTIAKARGFFEAAGMEPVVLNREIEGFLLNRLQYTLVAEAMHLVGEGYCSPEDIDRVLTSGLALRWASIGPFMTAHLNAREGFQGFVDQLGGMMKTMGREAKTAYDWPAELAGEIHDRMAAQQPVETIPQAQAWRDGRILKTRALQDSDKAPGRR</sequence>
<dbReference type="InterPro" id="IPR006108">
    <property type="entry name" value="3HC_DH_C"/>
</dbReference>
<comment type="caution">
    <text evidence="5">The sequence shown here is derived from an EMBL/GenBank/DDBJ whole genome shotgun (WGS) entry which is preliminary data.</text>
</comment>
<dbReference type="Gene3D" id="1.10.1040.10">
    <property type="entry name" value="N-(1-d-carboxylethyl)-l-norvaline Dehydrogenase, domain 2"/>
    <property type="match status" value="1"/>
</dbReference>
<dbReference type="PANTHER" id="PTHR48075:SF1">
    <property type="entry name" value="LAMBDA-CRYSTALLIN HOMOLOG"/>
    <property type="match status" value="1"/>
</dbReference>
<reference evidence="5 6" key="1">
    <citation type="journal article" date="2018" name="Int. J. Syst. Evol. Microbiol.">
        <title>Pseudooceanicola lipolyticus sp. nov., a marine alphaproteobacterium, reclassification of Oceanicola flagellatus as Pseudooceanicola flagellatus comb. nov. and emended description of the genus Pseudooceanicola.</title>
        <authorList>
            <person name="Huang M.-M."/>
            <person name="Guo L.-L."/>
            <person name="Wu Y.-H."/>
            <person name="Lai Q.-L."/>
            <person name="Shao Z.-Z."/>
            <person name="Wang C.-S."/>
            <person name="Wu M."/>
            <person name="Xu X.-W."/>
        </authorList>
    </citation>
    <scope>NUCLEOTIDE SEQUENCE [LARGE SCALE GENOMIC DNA]</scope>
    <source>
        <strain evidence="5 6">157</strain>
    </source>
</reference>
<dbReference type="GO" id="GO:0006631">
    <property type="term" value="P:fatty acid metabolic process"/>
    <property type="evidence" value="ECO:0007669"/>
    <property type="project" value="InterPro"/>
</dbReference>
<dbReference type="InterPro" id="IPR036291">
    <property type="entry name" value="NAD(P)-bd_dom_sf"/>
</dbReference>
<name>A0A2M8J766_9RHOB</name>
<dbReference type="SUPFAM" id="SSF48179">
    <property type="entry name" value="6-phosphogluconate dehydrogenase C-terminal domain-like"/>
    <property type="match status" value="1"/>
</dbReference>